<dbReference type="SMART" id="SM00256">
    <property type="entry name" value="FBOX"/>
    <property type="match status" value="1"/>
</dbReference>
<evidence type="ECO:0000259" key="1">
    <source>
        <dbReference type="SMART" id="SM00256"/>
    </source>
</evidence>
<protein>
    <submittedName>
        <fullName evidence="3">F-box protein At3g16210</fullName>
    </submittedName>
</protein>
<dbReference type="Pfam" id="PF00646">
    <property type="entry name" value="F-box"/>
    <property type="match status" value="1"/>
</dbReference>
<name>A0A8B8K5H0_ABRPR</name>
<dbReference type="Proteomes" id="UP000694853">
    <property type="component" value="Unplaced"/>
</dbReference>
<dbReference type="InterPro" id="IPR017451">
    <property type="entry name" value="F-box-assoc_interact_dom"/>
</dbReference>
<dbReference type="PANTHER" id="PTHR31672:SF13">
    <property type="entry name" value="F-BOX PROTEIN CPR30-LIKE"/>
    <property type="match status" value="1"/>
</dbReference>
<dbReference type="InterPro" id="IPR011043">
    <property type="entry name" value="Gal_Oxase/kelch_b-propeller"/>
</dbReference>
<evidence type="ECO:0000313" key="2">
    <source>
        <dbReference type="Proteomes" id="UP000694853"/>
    </source>
</evidence>
<reference evidence="2" key="1">
    <citation type="journal article" date="2019" name="Toxins">
        <title>Detection of Abrin-Like and Prepropulchellin-Like Toxin Genes and Transcripts Using Whole Genome Sequencing and Full-Length Transcript Sequencing of Abrus precatorius.</title>
        <authorList>
            <person name="Hovde B.T."/>
            <person name="Daligault H.E."/>
            <person name="Hanschen E.R."/>
            <person name="Kunde Y.A."/>
            <person name="Johnson M.B."/>
            <person name="Starkenburg S.R."/>
            <person name="Johnson S.L."/>
        </authorList>
    </citation>
    <scope>NUCLEOTIDE SEQUENCE [LARGE SCALE GENOMIC DNA]</scope>
</reference>
<dbReference type="InterPro" id="IPR013187">
    <property type="entry name" value="F-box-assoc_dom_typ3"/>
</dbReference>
<dbReference type="PANTHER" id="PTHR31672">
    <property type="entry name" value="BNACNNG10540D PROTEIN"/>
    <property type="match status" value="1"/>
</dbReference>
<dbReference type="KEGG" id="aprc:113852745"/>
<dbReference type="SUPFAM" id="SSF81383">
    <property type="entry name" value="F-box domain"/>
    <property type="match status" value="1"/>
</dbReference>
<dbReference type="NCBIfam" id="TIGR01640">
    <property type="entry name" value="F_box_assoc_1"/>
    <property type="match status" value="1"/>
</dbReference>
<dbReference type="Pfam" id="PF08268">
    <property type="entry name" value="FBA_3"/>
    <property type="match status" value="1"/>
</dbReference>
<dbReference type="AlphaFoldDB" id="A0A8B8K5H0"/>
<dbReference type="GeneID" id="113852745"/>
<dbReference type="SUPFAM" id="SSF50965">
    <property type="entry name" value="Galactose oxidase, central domain"/>
    <property type="match status" value="1"/>
</dbReference>
<feature type="domain" description="F-box" evidence="1">
    <location>
        <begin position="18"/>
        <end position="58"/>
    </location>
</feature>
<reference evidence="3" key="2">
    <citation type="submission" date="2025-08" db="UniProtKB">
        <authorList>
            <consortium name="RefSeq"/>
        </authorList>
    </citation>
    <scope>IDENTIFICATION</scope>
    <source>
        <tissue evidence="3">Young leaves</tissue>
    </source>
</reference>
<organism evidence="2 3">
    <name type="scientific">Abrus precatorius</name>
    <name type="common">Indian licorice</name>
    <name type="synonym">Glycine abrus</name>
    <dbReference type="NCBI Taxonomy" id="3816"/>
    <lineage>
        <taxon>Eukaryota</taxon>
        <taxon>Viridiplantae</taxon>
        <taxon>Streptophyta</taxon>
        <taxon>Embryophyta</taxon>
        <taxon>Tracheophyta</taxon>
        <taxon>Spermatophyta</taxon>
        <taxon>Magnoliopsida</taxon>
        <taxon>eudicotyledons</taxon>
        <taxon>Gunneridae</taxon>
        <taxon>Pentapetalae</taxon>
        <taxon>rosids</taxon>
        <taxon>fabids</taxon>
        <taxon>Fabales</taxon>
        <taxon>Fabaceae</taxon>
        <taxon>Papilionoideae</taxon>
        <taxon>50 kb inversion clade</taxon>
        <taxon>NPAAA clade</taxon>
        <taxon>indigoferoid/millettioid clade</taxon>
        <taxon>Abreae</taxon>
        <taxon>Abrus</taxon>
    </lineage>
</organism>
<dbReference type="OrthoDB" id="830198at2759"/>
<gene>
    <name evidence="3" type="primary">LOC113852745</name>
</gene>
<sequence>MVGNGNGNGNGNSKDGFLPDDVLINILKRVLVKSLIRFKCVSKDWLNLLQTPYFTEQHLHHSSHNSTFLLLQRIPHSFHRPSLTASECLIGPDFTVHHPQFIDFTSPDAMIVGSCNGLLCVRHSNYKLSLFNPATRQIRHIPETLIHVKSCYYVGFGFSPVVNDYKIVRISLSELNDEDGIVVLDNVRVNRAEVYSLRTGSWKEIDALVLQSLGLWSNSVTNNGAIFWQATMTESDHEFVISFDIAEEVFTLLEGPPTSPAICYSHVLAVHNDKLAMFRYAVIGNYESCSIDLWVLENNGTCAVAGESWIKMYSVRPLSGILYPLSIWRDLIVCWEESGGYGDEHGGVKIALSFFNPYSNELKKLPSHREEYSYASFNYAQSLVSVGNVHHEQ</sequence>
<dbReference type="Gene3D" id="1.20.1280.50">
    <property type="match status" value="1"/>
</dbReference>
<dbReference type="RefSeq" id="XP_027338906.1">
    <property type="nucleotide sequence ID" value="XM_027483105.1"/>
</dbReference>
<evidence type="ECO:0000313" key="3">
    <source>
        <dbReference type="RefSeq" id="XP_027338906.1"/>
    </source>
</evidence>
<keyword evidence="2" id="KW-1185">Reference proteome</keyword>
<dbReference type="CDD" id="cd22157">
    <property type="entry name" value="F-box_AtFBW1-like"/>
    <property type="match status" value="1"/>
</dbReference>
<proteinExistence type="predicted"/>
<accession>A0A8B8K5H0</accession>
<dbReference type="InterPro" id="IPR001810">
    <property type="entry name" value="F-box_dom"/>
</dbReference>
<dbReference type="InterPro" id="IPR036047">
    <property type="entry name" value="F-box-like_dom_sf"/>
</dbReference>
<dbReference type="InterPro" id="IPR050796">
    <property type="entry name" value="SCF_F-box_component"/>
</dbReference>